<keyword evidence="4" id="KW-0732">Signal</keyword>
<comment type="caution">
    <text evidence="6">The sequence shown here is derived from an EMBL/GenBank/DDBJ whole genome shotgun (WGS) entry which is preliminary data.</text>
</comment>
<gene>
    <name evidence="6" type="ORF">H8K43_16620</name>
</gene>
<dbReference type="PANTHER" id="PTHR35603">
    <property type="match status" value="1"/>
</dbReference>
<evidence type="ECO:0000256" key="4">
    <source>
        <dbReference type="SAM" id="SignalP"/>
    </source>
</evidence>
<keyword evidence="7" id="KW-1185">Reference proteome</keyword>
<organism evidence="6 7">
    <name type="scientific">Undibacterium curvum</name>
    <dbReference type="NCBI Taxonomy" id="2762294"/>
    <lineage>
        <taxon>Bacteria</taxon>
        <taxon>Pseudomonadati</taxon>
        <taxon>Pseudomonadota</taxon>
        <taxon>Betaproteobacteria</taxon>
        <taxon>Burkholderiales</taxon>
        <taxon>Oxalobacteraceae</taxon>
        <taxon>Undibacterium</taxon>
    </lineage>
</organism>
<protein>
    <submittedName>
        <fullName evidence="6">Glycine zipper 2TM domain-containing protein</fullName>
    </submittedName>
</protein>
<dbReference type="RefSeq" id="WP_186904880.1">
    <property type="nucleotide sequence ID" value="NZ_JACOGD010000009.1"/>
</dbReference>
<feature type="domain" description="Glycine zipper 2TM" evidence="5">
    <location>
        <begin position="115"/>
        <end position="156"/>
    </location>
</feature>
<proteinExistence type="predicted"/>
<dbReference type="InterPro" id="IPR008816">
    <property type="entry name" value="Gly_zipper_2TM_dom"/>
</dbReference>
<evidence type="ECO:0000256" key="3">
    <source>
        <dbReference type="SAM" id="MobiDB-lite"/>
    </source>
</evidence>
<dbReference type="PANTHER" id="PTHR35603:SF2">
    <property type="entry name" value="OUTER MEMBRANE LIPOPROTEIN"/>
    <property type="match status" value="1"/>
</dbReference>
<sequence length="203" mass="21072">MKKNIILAGILLSTASAVFAQNAQMNKQQYADASKQAASRYTEDKKLCAEESNSATRMQCLRDAKAVYNDALAAAKTASAKNNQAGNQKNQPVCAECGRVIALNVSEKEGEGSALGVIAGGVAGALLGNQVGGGTGRDLATIAGAAGGAMAGHKIEQKVKSAKVWTVTVQYDNGNKQNFHFDQDPGLQSGDLVKNSGSSIVRR</sequence>
<evidence type="ECO:0000313" key="6">
    <source>
        <dbReference type="EMBL" id="MBC3933305.1"/>
    </source>
</evidence>
<name>A0ABR7A8S6_9BURK</name>
<dbReference type="Proteomes" id="UP000654304">
    <property type="component" value="Unassembled WGS sequence"/>
</dbReference>
<dbReference type="Pfam" id="PF05433">
    <property type="entry name" value="Rick_17kDa_Anti"/>
    <property type="match status" value="1"/>
</dbReference>
<keyword evidence="2" id="KW-0472">Membrane</keyword>
<feature type="signal peptide" evidence="4">
    <location>
        <begin position="1"/>
        <end position="20"/>
    </location>
</feature>
<evidence type="ECO:0000256" key="1">
    <source>
        <dbReference type="ARBA" id="ARBA00004370"/>
    </source>
</evidence>
<evidence type="ECO:0000259" key="5">
    <source>
        <dbReference type="Pfam" id="PF05433"/>
    </source>
</evidence>
<comment type="subcellular location">
    <subcellularLocation>
        <location evidence="1">Membrane</location>
    </subcellularLocation>
</comment>
<feature type="region of interest" description="Disordered" evidence="3">
    <location>
        <begin position="180"/>
        <end position="203"/>
    </location>
</feature>
<evidence type="ECO:0000256" key="2">
    <source>
        <dbReference type="ARBA" id="ARBA00023136"/>
    </source>
</evidence>
<dbReference type="EMBL" id="JACOGD010000009">
    <property type="protein sequence ID" value="MBC3933305.1"/>
    <property type="molecule type" value="Genomic_DNA"/>
</dbReference>
<reference evidence="6 7" key="1">
    <citation type="submission" date="2020-08" db="EMBL/GenBank/DDBJ databases">
        <title>Novel species isolated from subtropical streams in China.</title>
        <authorList>
            <person name="Lu H."/>
        </authorList>
    </citation>
    <scope>NUCLEOTIDE SEQUENCE [LARGE SCALE GENOMIC DNA]</scope>
    <source>
        <strain evidence="6 7">CY22W</strain>
    </source>
</reference>
<feature type="chain" id="PRO_5047366003" evidence="4">
    <location>
        <begin position="21"/>
        <end position="203"/>
    </location>
</feature>
<accession>A0ABR7A8S6</accession>
<dbReference type="InterPro" id="IPR051407">
    <property type="entry name" value="Bact_OM_lipoprot/Surf_antigen"/>
</dbReference>
<evidence type="ECO:0000313" key="7">
    <source>
        <dbReference type="Proteomes" id="UP000654304"/>
    </source>
</evidence>